<comment type="caution">
    <text evidence="1">The sequence shown here is derived from an EMBL/GenBank/DDBJ whole genome shotgun (WGS) entry which is preliminary data.</text>
</comment>
<reference evidence="1 2" key="1">
    <citation type="submission" date="2019-03" db="EMBL/GenBank/DDBJ databases">
        <title>Jiella endophytica sp. nov., a novel endophytic bacterium isolated from root of Ficus microcarpa Linn. f.</title>
        <authorList>
            <person name="Tuo L."/>
        </authorList>
    </citation>
    <scope>NUCLEOTIDE SEQUENCE [LARGE SCALE GENOMIC DNA]</scope>
    <source>
        <strain evidence="1 2">CBS5Q-3</strain>
    </source>
</reference>
<sequence>MTKASDDIGEFVIPVIDPTSRLLLAAASSNRDIVVKLQGERLVHSFDLQKEMAKVPSDALASEFMRRMQDRSNPEADKLRELLLGQLTADDLVLLLTACVKIGALSAEEIRSAADLAAGKGR</sequence>
<protein>
    <submittedName>
        <fullName evidence="1">Uncharacterized protein</fullName>
    </submittedName>
</protein>
<dbReference type="EMBL" id="SOZD01000003">
    <property type="protein sequence ID" value="TFF23308.1"/>
    <property type="molecule type" value="Genomic_DNA"/>
</dbReference>
<accession>A0A4Y8RJS7</accession>
<evidence type="ECO:0000313" key="2">
    <source>
        <dbReference type="Proteomes" id="UP000298179"/>
    </source>
</evidence>
<gene>
    <name evidence="1" type="ORF">E3C22_12855</name>
</gene>
<dbReference type="AlphaFoldDB" id="A0A4Y8RJS7"/>
<proteinExistence type="predicted"/>
<name>A0A4Y8RJS7_9HYPH</name>
<dbReference type="Proteomes" id="UP000298179">
    <property type="component" value="Unassembled WGS sequence"/>
</dbReference>
<keyword evidence="2" id="KW-1185">Reference proteome</keyword>
<dbReference type="RefSeq" id="WP_134762414.1">
    <property type="nucleotide sequence ID" value="NZ_SOZD01000003.1"/>
</dbReference>
<organism evidence="1 2">
    <name type="scientific">Jiella endophytica</name>
    <dbReference type="NCBI Taxonomy" id="2558362"/>
    <lineage>
        <taxon>Bacteria</taxon>
        <taxon>Pseudomonadati</taxon>
        <taxon>Pseudomonadota</taxon>
        <taxon>Alphaproteobacteria</taxon>
        <taxon>Hyphomicrobiales</taxon>
        <taxon>Aurantimonadaceae</taxon>
        <taxon>Jiella</taxon>
    </lineage>
</organism>
<evidence type="ECO:0000313" key="1">
    <source>
        <dbReference type="EMBL" id="TFF23308.1"/>
    </source>
</evidence>